<evidence type="ECO:0000313" key="3">
    <source>
        <dbReference type="Proteomes" id="UP000245119"/>
    </source>
</evidence>
<name>A0A2T7NVD4_POMCA</name>
<evidence type="ECO:0000313" key="2">
    <source>
        <dbReference type="EMBL" id="PVD25106.1"/>
    </source>
</evidence>
<feature type="region of interest" description="Disordered" evidence="1">
    <location>
        <begin position="78"/>
        <end position="112"/>
    </location>
</feature>
<dbReference type="AlphaFoldDB" id="A0A2T7NVD4"/>
<accession>A0A2T7NVD4</accession>
<dbReference type="EMBL" id="PZQS01000009">
    <property type="protein sequence ID" value="PVD25106.1"/>
    <property type="molecule type" value="Genomic_DNA"/>
</dbReference>
<evidence type="ECO:0000256" key="1">
    <source>
        <dbReference type="SAM" id="MobiDB-lite"/>
    </source>
</evidence>
<feature type="compositionally biased region" description="Pro residues" evidence="1">
    <location>
        <begin position="22"/>
        <end position="37"/>
    </location>
</feature>
<comment type="caution">
    <text evidence="2">The sequence shown here is derived from an EMBL/GenBank/DDBJ whole genome shotgun (WGS) entry which is preliminary data.</text>
</comment>
<organism evidence="2 3">
    <name type="scientific">Pomacea canaliculata</name>
    <name type="common">Golden apple snail</name>
    <dbReference type="NCBI Taxonomy" id="400727"/>
    <lineage>
        <taxon>Eukaryota</taxon>
        <taxon>Metazoa</taxon>
        <taxon>Spiralia</taxon>
        <taxon>Lophotrochozoa</taxon>
        <taxon>Mollusca</taxon>
        <taxon>Gastropoda</taxon>
        <taxon>Caenogastropoda</taxon>
        <taxon>Architaenioglossa</taxon>
        <taxon>Ampullarioidea</taxon>
        <taxon>Ampullariidae</taxon>
        <taxon>Pomacea</taxon>
    </lineage>
</organism>
<feature type="compositionally biased region" description="Polar residues" evidence="1">
    <location>
        <begin position="1"/>
        <end position="16"/>
    </location>
</feature>
<feature type="region of interest" description="Disordered" evidence="1">
    <location>
        <begin position="1"/>
        <end position="66"/>
    </location>
</feature>
<sequence>MHEQSSNSSEIAQHTQGRPPARSTPPPPFTKPLPNPRSPCTRDARDPSKQLVFLQPRATRPGRGSMLLFKTKCRPSVRGGDAALQRNYGNPLPTSQATLRRPPVYLTMKQRS</sequence>
<reference evidence="2 3" key="1">
    <citation type="submission" date="2018-04" db="EMBL/GenBank/DDBJ databases">
        <title>The genome of golden apple snail Pomacea canaliculata provides insight into stress tolerance and invasive adaptation.</title>
        <authorList>
            <person name="Liu C."/>
            <person name="Liu B."/>
            <person name="Ren Y."/>
            <person name="Zhang Y."/>
            <person name="Wang H."/>
            <person name="Li S."/>
            <person name="Jiang F."/>
            <person name="Yin L."/>
            <person name="Zhang G."/>
            <person name="Qian W."/>
            <person name="Fan W."/>
        </authorList>
    </citation>
    <scope>NUCLEOTIDE SEQUENCE [LARGE SCALE GENOMIC DNA]</scope>
    <source>
        <strain evidence="2">SZHN2017</strain>
        <tissue evidence="2">Muscle</tissue>
    </source>
</reference>
<protein>
    <submittedName>
        <fullName evidence="2">Uncharacterized protein</fullName>
    </submittedName>
</protein>
<gene>
    <name evidence="2" type="ORF">C0Q70_15604</name>
</gene>
<proteinExistence type="predicted"/>
<keyword evidence="3" id="KW-1185">Reference proteome</keyword>
<dbReference type="Proteomes" id="UP000245119">
    <property type="component" value="Linkage Group LG9"/>
</dbReference>